<name>A0A3M2M8Q4_9ACTN</name>
<dbReference type="InterPro" id="IPR013517">
    <property type="entry name" value="FG-GAP"/>
</dbReference>
<evidence type="ECO:0000256" key="1">
    <source>
        <dbReference type="ARBA" id="ARBA00022729"/>
    </source>
</evidence>
<dbReference type="InterPro" id="IPR028994">
    <property type="entry name" value="Integrin_alpha_N"/>
</dbReference>
<dbReference type="SUPFAM" id="SSF69318">
    <property type="entry name" value="Integrin alpha N-terminal domain"/>
    <property type="match status" value="1"/>
</dbReference>
<sequence>MHAGQAFVPITVLVASGADRWMLWCPPPEGRGARAAGAPFGKSKDPVRPKGEGNMRGFWKAGGVLSGALAAVVAWGTAASALADAGTTVTVMGYGEPWEDCVQTVTLIADRVEGRGRVYAFATTKCESRHDFLVPTVALAGDQGKHGLEGKMKSCAWASYCQTDYVYLDEIAGVEYRAANSGYVGTDPFNWPLSAVPHARLMGIPQGSERHSTSGNESGSGRVRWADYNGDGRADYLSVNSNGSVNVRLNTDGHGGWQDLGQVRGPDSAVSADSSRARFADFNGDGRADYLHIDQDGGVTAELNNSDGPGGWQKLGRVLAPATSPDWFTTNPALVRFADLDGDGRTDYNVLHPDNGSFHTSINQGGGVSGLGWNPGQVGLMPGVGPGPASGVRLADMDGDRRFDYNIPGHTFHAGSGGVLTTYINSWDFTNWAILPQTMLTRYTDAGTVALADITGDGRADYLGTNPDGSVHAYRNEGGVPSDPYDPSSPVTPGTWTDMGNIISGN</sequence>
<keyword evidence="4" id="KW-1185">Reference proteome</keyword>
<proteinExistence type="predicted"/>
<accession>A0A3M2M8Q4</accession>
<protein>
    <submittedName>
        <fullName evidence="3">VCBS repeat-containing protein</fullName>
    </submittedName>
</protein>
<feature type="region of interest" description="Disordered" evidence="2">
    <location>
        <begin position="468"/>
        <end position="497"/>
    </location>
</feature>
<dbReference type="EMBL" id="RFFG01000016">
    <property type="protein sequence ID" value="RMI44955.1"/>
    <property type="molecule type" value="Genomic_DNA"/>
</dbReference>
<gene>
    <name evidence="3" type="ORF">EBO15_11855</name>
</gene>
<keyword evidence="1" id="KW-0732">Signal</keyword>
<evidence type="ECO:0000313" key="3">
    <source>
        <dbReference type="EMBL" id="RMI44955.1"/>
    </source>
</evidence>
<dbReference type="Gene3D" id="2.130.10.130">
    <property type="entry name" value="Integrin alpha, N-terminal"/>
    <property type="match status" value="1"/>
</dbReference>
<comment type="caution">
    <text evidence="3">The sequence shown here is derived from an EMBL/GenBank/DDBJ whole genome shotgun (WGS) entry which is preliminary data.</text>
</comment>
<reference evidence="3 4" key="1">
    <citation type="submission" date="2018-10" db="EMBL/GenBank/DDBJ databases">
        <title>Isolation from soil.</title>
        <authorList>
            <person name="Hu J."/>
        </authorList>
    </citation>
    <scope>NUCLEOTIDE SEQUENCE [LARGE SCALE GENOMIC DNA]</scope>
    <source>
        <strain evidence="3 4">NEAU-Ht49</strain>
    </source>
</reference>
<dbReference type="Pfam" id="PF13517">
    <property type="entry name" value="FG-GAP_3"/>
    <property type="match status" value="1"/>
</dbReference>
<evidence type="ECO:0000256" key="2">
    <source>
        <dbReference type="SAM" id="MobiDB-lite"/>
    </source>
</evidence>
<dbReference type="AlphaFoldDB" id="A0A3M2M8Q4"/>
<feature type="compositionally biased region" description="Low complexity" evidence="2">
    <location>
        <begin position="480"/>
        <end position="493"/>
    </location>
</feature>
<evidence type="ECO:0000313" key="4">
    <source>
        <dbReference type="Proteomes" id="UP000282674"/>
    </source>
</evidence>
<dbReference type="Proteomes" id="UP000282674">
    <property type="component" value="Unassembled WGS sequence"/>
</dbReference>
<organism evidence="3 4">
    <name type="scientific">Actinomadura harenae</name>
    <dbReference type="NCBI Taxonomy" id="2483351"/>
    <lineage>
        <taxon>Bacteria</taxon>
        <taxon>Bacillati</taxon>
        <taxon>Actinomycetota</taxon>
        <taxon>Actinomycetes</taxon>
        <taxon>Streptosporangiales</taxon>
        <taxon>Thermomonosporaceae</taxon>
        <taxon>Actinomadura</taxon>
    </lineage>
</organism>